<dbReference type="PROSITE" id="PS51352">
    <property type="entry name" value="THIOREDOXIN_2"/>
    <property type="match status" value="1"/>
</dbReference>
<comment type="function">
    <text evidence="10">Catalyzes the oxidation of sulfhydryl groups in peptide and protein thiols to disulfides with the reduction of oxygen to hydrogen peroxide.</text>
</comment>
<evidence type="ECO:0000256" key="7">
    <source>
        <dbReference type="ARBA" id="ARBA00023157"/>
    </source>
</evidence>
<evidence type="ECO:0000256" key="1">
    <source>
        <dbReference type="ARBA" id="ARBA00001974"/>
    </source>
</evidence>
<dbReference type="SUPFAM" id="SSF52833">
    <property type="entry name" value="Thioredoxin-like"/>
    <property type="match status" value="1"/>
</dbReference>
<dbReference type="GO" id="GO:0003756">
    <property type="term" value="F:protein disulfide isomerase activity"/>
    <property type="evidence" value="ECO:0007669"/>
    <property type="project" value="TreeGrafter"/>
</dbReference>
<feature type="transmembrane region" description="Helical" evidence="10">
    <location>
        <begin position="12"/>
        <end position="32"/>
    </location>
</feature>
<dbReference type="PANTHER" id="PTHR22897">
    <property type="entry name" value="QUIESCIN Q6-RELATED SULFHYDRYL OXIDASE"/>
    <property type="match status" value="1"/>
</dbReference>
<dbReference type="Gene3D" id="3.40.30.10">
    <property type="entry name" value="Glutaredoxin"/>
    <property type="match status" value="2"/>
</dbReference>
<evidence type="ECO:0000256" key="2">
    <source>
        <dbReference type="ARBA" id="ARBA00006041"/>
    </source>
</evidence>
<name>A0A7M5WYF9_9CNID</name>
<dbReference type="Pfam" id="PF18371">
    <property type="entry name" value="FAD_SOX"/>
    <property type="match status" value="1"/>
</dbReference>
<evidence type="ECO:0000256" key="5">
    <source>
        <dbReference type="ARBA" id="ARBA00022827"/>
    </source>
</evidence>
<evidence type="ECO:0000256" key="9">
    <source>
        <dbReference type="ARBA" id="ARBA00048864"/>
    </source>
</evidence>
<dbReference type="InterPro" id="IPR013766">
    <property type="entry name" value="Thioredoxin_domain"/>
</dbReference>
<dbReference type="PANTHER" id="PTHR22897:SF8">
    <property type="entry name" value="SULFHYDRYL OXIDASE"/>
    <property type="match status" value="1"/>
</dbReference>
<protein>
    <recommendedName>
        <fullName evidence="10">Sulfhydryl oxidase</fullName>
        <ecNumber evidence="10">1.8.3.2</ecNumber>
    </recommendedName>
</protein>
<evidence type="ECO:0000256" key="10">
    <source>
        <dbReference type="RuleBase" id="RU371123"/>
    </source>
</evidence>
<comment type="catalytic activity">
    <reaction evidence="9 10">
        <text>2 R'C(R)SH + O2 = R'C(R)S-S(R)CR' + H2O2</text>
        <dbReference type="Rhea" id="RHEA:17357"/>
        <dbReference type="ChEBI" id="CHEBI:15379"/>
        <dbReference type="ChEBI" id="CHEBI:16240"/>
        <dbReference type="ChEBI" id="CHEBI:16520"/>
        <dbReference type="ChEBI" id="CHEBI:17412"/>
        <dbReference type="EC" id="1.8.3.2"/>
    </reaction>
</comment>
<feature type="domain" description="Thioredoxin" evidence="13">
    <location>
        <begin position="25"/>
        <end position="185"/>
    </location>
</feature>
<dbReference type="SUPFAM" id="SSF69000">
    <property type="entry name" value="FAD-dependent thiol oxidase"/>
    <property type="match status" value="1"/>
</dbReference>
<dbReference type="Proteomes" id="UP000594262">
    <property type="component" value="Unplaced"/>
</dbReference>
<keyword evidence="6 10" id="KW-0560">Oxidoreductase</keyword>
<dbReference type="OrthoDB" id="6020922at2759"/>
<dbReference type="Pfam" id="PF00085">
    <property type="entry name" value="Thioredoxin"/>
    <property type="match status" value="1"/>
</dbReference>
<dbReference type="GeneID" id="136800476"/>
<dbReference type="GO" id="GO:0005615">
    <property type="term" value="C:extracellular space"/>
    <property type="evidence" value="ECO:0007669"/>
    <property type="project" value="TreeGrafter"/>
</dbReference>
<evidence type="ECO:0000313" key="14">
    <source>
        <dbReference type="EnsemblMetazoa" id="CLYHEMP015096.1"/>
    </source>
</evidence>
<dbReference type="EC" id="1.8.3.2" evidence="10"/>
<dbReference type="Gene3D" id="1.20.120.310">
    <property type="entry name" value="ERV/ALR sulfhydryl oxidase domain"/>
    <property type="match status" value="1"/>
</dbReference>
<reference evidence="14" key="1">
    <citation type="submission" date="2021-01" db="UniProtKB">
        <authorList>
            <consortium name="EnsemblMetazoa"/>
        </authorList>
    </citation>
    <scope>IDENTIFICATION</scope>
</reference>
<dbReference type="InterPro" id="IPR017905">
    <property type="entry name" value="ERV/ALR_sulphydryl_oxidase"/>
</dbReference>
<dbReference type="PRINTS" id="PR00421">
    <property type="entry name" value="THIOREDOXIN"/>
</dbReference>
<dbReference type="GO" id="GO:0006457">
    <property type="term" value="P:protein folding"/>
    <property type="evidence" value="ECO:0007669"/>
    <property type="project" value="TreeGrafter"/>
</dbReference>
<keyword evidence="8" id="KW-0325">Glycoprotein</keyword>
<dbReference type="Pfam" id="PF04777">
    <property type="entry name" value="Evr1_Alr"/>
    <property type="match status" value="1"/>
</dbReference>
<evidence type="ECO:0000256" key="8">
    <source>
        <dbReference type="ARBA" id="ARBA00023180"/>
    </source>
</evidence>
<dbReference type="InterPro" id="IPR040986">
    <property type="entry name" value="QSOX_FAD-bd_dom"/>
</dbReference>
<dbReference type="EnsemblMetazoa" id="CLYHEMT015096.1">
    <property type="protein sequence ID" value="CLYHEMP015096.1"/>
    <property type="gene ID" value="CLYHEMG015096"/>
</dbReference>
<feature type="compositionally biased region" description="Basic and acidic residues" evidence="11">
    <location>
        <begin position="538"/>
        <end position="547"/>
    </location>
</feature>
<dbReference type="InterPro" id="IPR017937">
    <property type="entry name" value="Thioredoxin_CS"/>
</dbReference>
<dbReference type="PROSITE" id="PS51324">
    <property type="entry name" value="ERV_ALR"/>
    <property type="match status" value="1"/>
</dbReference>
<keyword evidence="4" id="KW-0732">Signal</keyword>
<evidence type="ECO:0000256" key="4">
    <source>
        <dbReference type="ARBA" id="ARBA00022729"/>
    </source>
</evidence>
<evidence type="ECO:0000259" key="13">
    <source>
        <dbReference type="PROSITE" id="PS51352"/>
    </source>
</evidence>
<dbReference type="GO" id="GO:0000139">
    <property type="term" value="C:Golgi membrane"/>
    <property type="evidence" value="ECO:0007669"/>
    <property type="project" value="TreeGrafter"/>
</dbReference>
<evidence type="ECO:0000256" key="11">
    <source>
        <dbReference type="SAM" id="MobiDB-lite"/>
    </source>
</evidence>
<evidence type="ECO:0000256" key="3">
    <source>
        <dbReference type="ARBA" id="ARBA00022630"/>
    </source>
</evidence>
<keyword evidence="10" id="KW-1133">Transmembrane helix</keyword>
<dbReference type="RefSeq" id="XP_066913236.1">
    <property type="nucleotide sequence ID" value="XM_067057135.1"/>
</dbReference>
<dbReference type="InterPro" id="IPR036774">
    <property type="entry name" value="ERV/ALR_sulphydryl_oxid_sf"/>
</dbReference>
<feature type="domain" description="ERV/ALR sulfhydryl oxidase" evidence="12">
    <location>
        <begin position="418"/>
        <end position="520"/>
    </location>
</feature>
<dbReference type="InterPro" id="IPR036249">
    <property type="entry name" value="Thioredoxin-like_sf"/>
</dbReference>
<evidence type="ECO:0000259" key="12">
    <source>
        <dbReference type="PROSITE" id="PS51324"/>
    </source>
</evidence>
<keyword evidence="3 10" id="KW-0285">Flavoprotein</keyword>
<keyword evidence="10" id="KW-0812">Transmembrane</keyword>
<dbReference type="InterPro" id="IPR042568">
    <property type="entry name" value="QSOX_FAD-bd_sf"/>
</dbReference>
<proteinExistence type="inferred from homology"/>
<feature type="region of interest" description="Disordered" evidence="11">
    <location>
        <begin position="523"/>
        <end position="547"/>
    </location>
</feature>
<comment type="similarity">
    <text evidence="2 10">Belongs to the quiescin-sulfhydryl oxidase (QSOX) family.</text>
</comment>
<dbReference type="InterPro" id="IPR039798">
    <property type="entry name" value="Sulfhydryl_oxidase"/>
</dbReference>
<dbReference type="Pfam" id="PF18108">
    <property type="entry name" value="QSOX_Trx1"/>
    <property type="match status" value="1"/>
</dbReference>
<comment type="cofactor">
    <cofactor evidence="1 10">
        <name>FAD</name>
        <dbReference type="ChEBI" id="CHEBI:57692"/>
    </cofactor>
</comment>
<accession>A0A7M5WYF9</accession>
<sequence length="629" mass="72622">MAVAIRSKNIILIADFFVILLISSINISLVFGNSSLYDDTDPMVQLNNETIYKQLEGSKKHWIVEFYSSWCGHCQQFAPTWKKLAWQVKNWQNYVNVGAVNCADQSNFDTCVSFGIGAYPTIKIYKPNWIRPPNKEEEDDTGKIRDFRQKEKRKIKDADESLGIVYKGDKKIDSIKRSLIDVMETQQSKFTFASYDEIMKLTSPAIDTYLYLFVVFESKDSYIGKNLILDTSSSQKAIVRRVDFTNEILTKKYDIFKNPSLVSVNLNNKRAEVLKPDGEKYLHFVDALNSVIKIIEKEPIKTKEEESTTTQEPQLVSEVNQLDILSAVGYSLKREVPKKDLNRDDITALQHWVILLSKCLPARLPFKTFLRNMDRALNEVQDSQRMLTTTDYMEMLRKSQESADFALIEDQWVSCAGSKSWYRGFPCGLWTTFHTLTVNCAARDLSRISGLNVLIGIRGFVTRFFGCVHCREHFAKMAKYIRSEVQTHDDGILWLWEGHNKVNARLQKDASTDPVHPKIQFPPPSMCRECRSSTTPEDTIKTGTGKEETKWNKPVLLHFLREHYSPDNIRVKERSLASSPDIEEDTDQQFIRHDIYDSDDDDNVTNNTSLILKHRRRRSTHFITTLNLH</sequence>
<dbReference type="Gene3D" id="1.20.120.1960">
    <property type="entry name" value="QSOX sulfhydryl oxidase domain"/>
    <property type="match status" value="1"/>
</dbReference>
<keyword evidence="7" id="KW-1015">Disulfide bond</keyword>
<organism evidence="14 15">
    <name type="scientific">Clytia hemisphaerica</name>
    <dbReference type="NCBI Taxonomy" id="252671"/>
    <lineage>
        <taxon>Eukaryota</taxon>
        <taxon>Metazoa</taxon>
        <taxon>Cnidaria</taxon>
        <taxon>Hydrozoa</taxon>
        <taxon>Hydroidolina</taxon>
        <taxon>Leptothecata</taxon>
        <taxon>Obeliida</taxon>
        <taxon>Clytiidae</taxon>
        <taxon>Clytia</taxon>
    </lineage>
</organism>
<keyword evidence="10" id="KW-0472">Membrane</keyword>
<dbReference type="PROSITE" id="PS00194">
    <property type="entry name" value="THIOREDOXIN_1"/>
    <property type="match status" value="1"/>
</dbReference>
<dbReference type="GO" id="GO:0016971">
    <property type="term" value="F:flavin-dependent sulfhydryl oxidase activity"/>
    <property type="evidence" value="ECO:0007669"/>
    <property type="project" value="InterPro"/>
</dbReference>
<evidence type="ECO:0000313" key="15">
    <source>
        <dbReference type="Proteomes" id="UP000594262"/>
    </source>
</evidence>
<dbReference type="AlphaFoldDB" id="A0A7M5WYF9"/>
<evidence type="ECO:0000256" key="6">
    <source>
        <dbReference type="ARBA" id="ARBA00023002"/>
    </source>
</evidence>
<keyword evidence="15" id="KW-1185">Reference proteome</keyword>
<keyword evidence="5 10" id="KW-0274">FAD</keyword>
<dbReference type="InterPro" id="IPR041269">
    <property type="entry name" value="QSOX_Trx1"/>
</dbReference>